<gene>
    <name evidence="3" type="ORF">A4U43_C07F15440</name>
</gene>
<dbReference type="InterPro" id="IPR026058">
    <property type="entry name" value="LIPIN"/>
</dbReference>
<protein>
    <recommendedName>
        <fullName evidence="2">Lipin N-terminal domain-containing protein</fullName>
    </recommendedName>
</protein>
<dbReference type="AlphaFoldDB" id="A0A5P1EC63"/>
<dbReference type="InterPro" id="IPR007651">
    <property type="entry name" value="Lipin_N"/>
</dbReference>
<dbReference type="PANTHER" id="PTHR12181:SF59">
    <property type="entry name" value="PHOSPHATIDATE PHOSPHATASE PAH1"/>
    <property type="match status" value="1"/>
</dbReference>
<proteinExistence type="predicted"/>
<dbReference type="Gramene" id="ONK63466">
    <property type="protein sequence ID" value="ONK63466"/>
    <property type="gene ID" value="A4U43_C07F15440"/>
</dbReference>
<organism evidence="3 4">
    <name type="scientific">Asparagus officinalis</name>
    <name type="common">Garden asparagus</name>
    <dbReference type="NCBI Taxonomy" id="4686"/>
    <lineage>
        <taxon>Eukaryota</taxon>
        <taxon>Viridiplantae</taxon>
        <taxon>Streptophyta</taxon>
        <taxon>Embryophyta</taxon>
        <taxon>Tracheophyta</taxon>
        <taxon>Spermatophyta</taxon>
        <taxon>Magnoliopsida</taxon>
        <taxon>Liliopsida</taxon>
        <taxon>Asparagales</taxon>
        <taxon>Asparagaceae</taxon>
        <taxon>Asparagoideae</taxon>
        <taxon>Asparagus</taxon>
    </lineage>
</organism>
<evidence type="ECO:0000259" key="2">
    <source>
        <dbReference type="Pfam" id="PF04571"/>
    </source>
</evidence>
<dbReference type="Pfam" id="PF04571">
    <property type="entry name" value="Lipin_N"/>
    <property type="match status" value="1"/>
</dbReference>
<accession>A0A5P1EC63</accession>
<dbReference type="GO" id="GO:0008195">
    <property type="term" value="F:phosphatidate phosphatase activity"/>
    <property type="evidence" value="ECO:0007669"/>
    <property type="project" value="TreeGrafter"/>
</dbReference>
<feature type="region of interest" description="Disordered" evidence="1">
    <location>
        <begin position="91"/>
        <end position="110"/>
    </location>
</feature>
<evidence type="ECO:0000313" key="4">
    <source>
        <dbReference type="Proteomes" id="UP000243459"/>
    </source>
</evidence>
<name>A0A5P1EC63_ASPOF</name>
<evidence type="ECO:0000313" key="3">
    <source>
        <dbReference type="EMBL" id="ONK63466.1"/>
    </source>
</evidence>
<dbReference type="PANTHER" id="PTHR12181">
    <property type="entry name" value="LIPIN"/>
    <property type="match status" value="1"/>
</dbReference>
<keyword evidence="4" id="KW-1185">Reference proteome</keyword>
<evidence type="ECO:0000256" key="1">
    <source>
        <dbReference type="SAM" id="MobiDB-lite"/>
    </source>
</evidence>
<dbReference type="EMBL" id="CM007387">
    <property type="protein sequence ID" value="ONK63466.1"/>
    <property type="molecule type" value="Genomic_DNA"/>
</dbReference>
<feature type="domain" description="Lipin N-terminal" evidence="2">
    <location>
        <begin position="1"/>
        <end position="89"/>
    </location>
</feature>
<sequence>MNVVGKVRSLISQGVYFFAMSFHPFGGAVDLIVVGSTPWYVRFWKFQGIIKGAEKLVTISVNGVDADFHMNLDHFGQTYFMREVEGSDSLSSSLASVEGSPHKSSRNDTTCNNAQVRESVYEEHMEEEGNDENSYMFPEAHSSPVRLSCSPGFSLYSFGNVEDVEEIMKSSNDSNSEMVLISVDGHVLTASISSNEEESVDFVQSTNSQFHLGPGESFDKEFGAIFGDLDTSS</sequence>
<dbReference type="Proteomes" id="UP000243459">
    <property type="component" value="Chromosome 7"/>
</dbReference>
<reference evidence="4" key="1">
    <citation type="journal article" date="2017" name="Nat. Commun.">
        <title>The asparagus genome sheds light on the origin and evolution of a young Y chromosome.</title>
        <authorList>
            <person name="Harkess A."/>
            <person name="Zhou J."/>
            <person name="Xu C."/>
            <person name="Bowers J.E."/>
            <person name="Van der Hulst R."/>
            <person name="Ayyampalayam S."/>
            <person name="Mercati F."/>
            <person name="Riccardi P."/>
            <person name="McKain M.R."/>
            <person name="Kakrana A."/>
            <person name="Tang H."/>
            <person name="Ray J."/>
            <person name="Groenendijk J."/>
            <person name="Arikit S."/>
            <person name="Mathioni S.M."/>
            <person name="Nakano M."/>
            <person name="Shan H."/>
            <person name="Telgmann-Rauber A."/>
            <person name="Kanno A."/>
            <person name="Yue Z."/>
            <person name="Chen H."/>
            <person name="Li W."/>
            <person name="Chen Y."/>
            <person name="Xu X."/>
            <person name="Zhang Y."/>
            <person name="Luo S."/>
            <person name="Chen H."/>
            <person name="Gao J."/>
            <person name="Mao Z."/>
            <person name="Pires J.C."/>
            <person name="Luo M."/>
            <person name="Kudrna D."/>
            <person name="Wing R.A."/>
            <person name="Meyers B.C."/>
            <person name="Yi K."/>
            <person name="Kong H."/>
            <person name="Lavrijsen P."/>
            <person name="Sunseri F."/>
            <person name="Falavigna A."/>
            <person name="Ye Y."/>
            <person name="Leebens-Mack J.H."/>
            <person name="Chen G."/>
        </authorList>
    </citation>
    <scope>NUCLEOTIDE SEQUENCE [LARGE SCALE GENOMIC DNA]</scope>
    <source>
        <strain evidence="4">cv. DH0086</strain>
    </source>
</reference>